<dbReference type="PANTHER" id="PTHR32361:SF9">
    <property type="entry name" value="FERRIC REDUCTASE TRANSMEMBRANE COMPONENT 3-RELATED"/>
    <property type="match status" value="1"/>
</dbReference>
<keyword evidence="7" id="KW-0249">Electron transport</keyword>
<evidence type="ECO:0000259" key="15">
    <source>
        <dbReference type="PROSITE" id="PS51384"/>
    </source>
</evidence>
<evidence type="ECO:0000256" key="4">
    <source>
        <dbReference type="ARBA" id="ARBA00022448"/>
    </source>
</evidence>
<feature type="domain" description="FAD-binding FR-type" evidence="15">
    <location>
        <begin position="320"/>
        <end position="431"/>
    </location>
</feature>
<reference evidence="17" key="1">
    <citation type="journal article" date="2014" name="Proc. Natl. Acad. Sci. U.S.A.">
        <title>Extensive sampling of basidiomycete genomes demonstrates inadequacy of the white-rot/brown-rot paradigm for wood decay fungi.</title>
        <authorList>
            <person name="Riley R."/>
            <person name="Salamov A.A."/>
            <person name="Brown D.W."/>
            <person name="Nagy L.G."/>
            <person name="Floudas D."/>
            <person name="Held B.W."/>
            <person name="Levasseur A."/>
            <person name="Lombard V."/>
            <person name="Morin E."/>
            <person name="Otillar R."/>
            <person name="Lindquist E.A."/>
            <person name="Sun H."/>
            <person name="LaButti K.M."/>
            <person name="Schmutz J."/>
            <person name="Jabbour D."/>
            <person name="Luo H."/>
            <person name="Baker S.E."/>
            <person name="Pisabarro A.G."/>
            <person name="Walton J.D."/>
            <person name="Blanchette R.A."/>
            <person name="Henrissat B."/>
            <person name="Martin F."/>
            <person name="Cullen D."/>
            <person name="Hibbett D.S."/>
            <person name="Grigoriev I.V."/>
        </authorList>
    </citation>
    <scope>NUCLEOTIDE SEQUENCE [LARGE SCALE GENOMIC DNA]</scope>
    <source>
        <strain evidence="17">FD-172 SS1</strain>
    </source>
</reference>
<feature type="transmembrane region" description="Helical" evidence="14">
    <location>
        <begin position="134"/>
        <end position="152"/>
    </location>
</feature>
<dbReference type="Pfam" id="PF01794">
    <property type="entry name" value="Ferric_reduct"/>
    <property type="match status" value="1"/>
</dbReference>
<keyword evidence="12" id="KW-0325">Glycoprotein</keyword>
<dbReference type="PANTHER" id="PTHR32361">
    <property type="entry name" value="FERRIC/CUPRIC REDUCTASE TRANSMEMBRANE COMPONENT"/>
    <property type="match status" value="1"/>
</dbReference>
<evidence type="ECO:0000256" key="9">
    <source>
        <dbReference type="ARBA" id="ARBA00023002"/>
    </source>
</evidence>
<feature type="transmembrane region" description="Helical" evidence="14">
    <location>
        <begin position="259"/>
        <end position="279"/>
    </location>
</feature>
<dbReference type="InterPro" id="IPR013112">
    <property type="entry name" value="FAD-bd_8"/>
</dbReference>
<evidence type="ECO:0000256" key="11">
    <source>
        <dbReference type="ARBA" id="ARBA00023136"/>
    </source>
</evidence>
<dbReference type="GO" id="GO:0015677">
    <property type="term" value="P:copper ion import"/>
    <property type="evidence" value="ECO:0007669"/>
    <property type="project" value="TreeGrafter"/>
</dbReference>
<gene>
    <name evidence="16" type="ORF">BOTBODRAFT_183772</name>
</gene>
<dbReference type="GO" id="GO:0006879">
    <property type="term" value="P:intracellular iron ion homeostasis"/>
    <property type="evidence" value="ECO:0007669"/>
    <property type="project" value="TreeGrafter"/>
</dbReference>
<dbReference type="SFLD" id="SFLDS00052">
    <property type="entry name" value="Ferric_Reductase_Domain"/>
    <property type="match status" value="1"/>
</dbReference>
<feature type="transmembrane region" description="Helical" evidence="14">
    <location>
        <begin position="234"/>
        <end position="252"/>
    </location>
</feature>
<dbReference type="EC" id="1.16.1.9" evidence="3"/>
<dbReference type="InterPro" id="IPR017938">
    <property type="entry name" value="Riboflavin_synthase-like_b-brl"/>
</dbReference>
<evidence type="ECO:0000256" key="10">
    <source>
        <dbReference type="ARBA" id="ARBA00023065"/>
    </source>
</evidence>
<dbReference type="InterPro" id="IPR013121">
    <property type="entry name" value="Fe_red_NAD-bd_6"/>
</dbReference>
<dbReference type="GO" id="GO:0005886">
    <property type="term" value="C:plasma membrane"/>
    <property type="evidence" value="ECO:0007669"/>
    <property type="project" value="UniProtKB-SubCell"/>
</dbReference>
<evidence type="ECO:0000256" key="8">
    <source>
        <dbReference type="ARBA" id="ARBA00022989"/>
    </source>
</evidence>
<dbReference type="Pfam" id="PF08022">
    <property type="entry name" value="FAD_binding_8"/>
    <property type="match status" value="1"/>
</dbReference>
<dbReference type="CDD" id="cd06186">
    <property type="entry name" value="NOX_Duox_like_FAD_NADP"/>
    <property type="match status" value="1"/>
</dbReference>
<dbReference type="SFLD" id="SFLDG01168">
    <property type="entry name" value="Ferric_reductase_subgroup_(FRE"/>
    <property type="match status" value="1"/>
</dbReference>
<evidence type="ECO:0000313" key="16">
    <source>
        <dbReference type="EMBL" id="KDQ21126.1"/>
    </source>
</evidence>
<comment type="similarity">
    <text evidence="2">Belongs to the ferric reductase (FRE) family.</text>
</comment>
<comment type="subcellular location">
    <subcellularLocation>
        <location evidence="1">Cell membrane</location>
        <topology evidence="1">Multi-pass membrane protein</topology>
    </subcellularLocation>
</comment>
<dbReference type="PROSITE" id="PS51384">
    <property type="entry name" value="FAD_FR"/>
    <property type="match status" value="1"/>
</dbReference>
<sequence length="646" mass="70718">MSSIAHPAARAAAASTMSPDRIYRIWQTEEYPKELWWMLSAVLGIFTIVHSYALLSTWLRTRNLLRQNAAKTGAGTRNIIIFNEKKGGEFIAPGRNGKVSLRRLPLSALSALRIALFRWSIPLAAVHRMCLSEMVFNLAYIGALLAWCFTHSPQMAPAYWANRAGDLTTSQIPLIVALAGKNNLISFLTGVGPEKLNVLHRASARATLILVWVHAFGRWKMGFTSYASLSLPDIQWGVVSMAAFSLATILSFRPIRNLAYEVFLIGHIVLIFVFLLAGYLHMPEVGYRILPGFGLWGLDRLLRTIRLIVQNRLWLSIVPRRKSDASRVSVERVSEDTVRLTLTRKVTWKAGQHFYLVLPSVSGLPFESHPFTAASIPHSLDGTSNEEKELSFVIRGRDGFTGRLLQTAVNRGGATSLRAYVDGPYGCPPTLGFYNTCILISGGSGVTYTLPLLLDLVHRAQKGTTTVRKVVFIWAIRDIAHLDWISKPLATAVLCAPSSLTIDLRIFVSQSRPQITVVRGLSQESDAPTLAGTPDCSMEDKKHSFLTGLEGIKIESGRPNLTRILREEVDSAPGPVSVDVSGPAALSATVRSALSSDIAGPVGVLKGKPTVTLHVVGIIYTPSLLLDNPDELFIGGVRMVVDPTLS</sequence>
<dbReference type="GO" id="GO:0052851">
    <property type="term" value="F:ferric-chelate reductase (NADPH) activity"/>
    <property type="evidence" value="ECO:0007669"/>
    <property type="project" value="UniProtKB-EC"/>
</dbReference>
<evidence type="ECO:0000256" key="12">
    <source>
        <dbReference type="ARBA" id="ARBA00023180"/>
    </source>
</evidence>
<keyword evidence="10" id="KW-0406">Ion transport</keyword>
<accession>A0A067NBF7</accession>
<evidence type="ECO:0000256" key="7">
    <source>
        <dbReference type="ARBA" id="ARBA00022982"/>
    </source>
</evidence>
<dbReference type="GO" id="GO:0006826">
    <property type="term" value="P:iron ion transport"/>
    <property type="evidence" value="ECO:0007669"/>
    <property type="project" value="TreeGrafter"/>
</dbReference>
<evidence type="ECO:0000256" key="13">
    <source>
        <dbReference type="ARBA" id="ARBA00048483"/>
    </source>
</evidence>
<dbReference type="InterPro" id="IPR051410">
    <property type="entry name" value="Ferric/Cupric_Reductase"/>
</dbReference>
<keyword evidence="6 14" id="KW-0812">Transmembrane</keyword>
<evidence type="ECO:0000256" key="5">
    <source>
        <dbReference type="ARBA" id="ARBA00022475"/>
    </source>
</evidence>
<name>A0A067NBF7_BOTB1</name>
<dbReference type="Gene3D" id="3.40.50.80">
    <property type="entry name" value="Nucleotide-binding domain of ferredoxin-NADP reductase (FNR) module"/>
    <property type="match status" value="1"/>
</dbReference>
<keyword evidence="11 14" id="KW-0472">Membrane</keyword>
<dbReference type="EMBL" id="KL198017">
    <property type="protein sequence ID" value="KDQ21126.1"/>
    <property type="molecule type" value="Genomic_DNA"/>
</dbReference>
<dbReference type="SUPFAM" id="SSF63380">
    <property type="entry name" value="Riboflavin synthase domain-like"/>
    <property type="match status" value="1"/>
</dbReference>
<evidence type="ECO:0000256" key="3">
    <source>
        <dbReference type="ARBA" id="ARBA00012668"/>
    </source>
</evidence>
<comment type="catalytic activity">
    <reaction evidence="13">
        <text>2 a Fe(II)-siderophore + NADP(+) + H(+) = 2 a Fe(III)-siderophore + NADPH</text>
        <dbReference type="Rhea" id="RHEA:28795"/>
        <dbReference type="Rhea" id="RHEA-COMP:11342"/>
        <dbReference type="Rhea" id="RHEA-COMP:11344"/>
        <dbReference type="ChEBI" id="CHEBI:15378"/>
        <dbReference type="ChEBI" id="CHEBI:29033"/>
        <dbReference type="ChEBI" id="CHEBI:29034"/>
        <dbReference type="ChEBI" id="CHEBI:57783"/>
        <dbReference type="ChEBI" id="CHEBI:58349"/>
        <dbReference type="EC" id="1.16.1.9"/>
    </reaction>
</comment>
<evidence type="ECO:0000256" key="14">
    <source>
        <dbReference type="SAM" id="Phobius"/>
    </source>
</evidence>
<dbReference type="HOGENOM" id="CLU_010365_6_1_1"/>
<dbReference type="SUPFAM" id="SSF52343">
    <property type="entry name" value="Ferredoxin reductase-like, C-terminal NADP-linked domain"/>
    <property type="match status" value="1"/>
</dbReference>
<keyword evidence="5" id="KW-1003">Cell membrane</keyword>
<dbReference type="AlphaFoldDB" id="A0A067NBF7"/>
<evidence type="ECO:0000256" key="2">
    <source>
        <dbReference type="ARBA" id="ARBA00006278"/>
    </source>
</evidence>
<keyword evidence="17" id="KW-1185">Reference proteome</keyword>
<evidence type="ECO:0000256" key="6">
    <source>
        <dbReference type="ARBA" id="ARBA00022692"/>
    </source>
</evidence>
<organism evidence="16 17">
    <name type="scientific">Botryobasidium botryosum (strain FD-172 SS1)</name>
    <dbReference type="NCBI Taxonomy" id="930990"/>
    <lineage>
        <taxon>Eukaryota</taxon>
        <taxon>Fungi</taxon>
        <taxon>Dikarya</taxon>
        <taxon>Basidiomycota</taxon>
        <taxon>Agaricomycotina</taxon>
        <taxon>Agaricomycetes</taxon>
        <taxon>Cantharellales</taxon>
        <taxon>Botryobasidiaceae</taxon>
        <taxon>Botryobasidium</taxon>
    </lineage>
</organism>
<dbReference type="InterPro" id="IPR013130">
    <property type="entry name" value="Fe3_Rdtase_TM_dom"/>
</dbReference>
<keyword evidence="8 14" id="KW-1133">Transmembrane helix</keyword>
<feature type="transmembrane region" description="Helical" evidence="14">
    <location>
        <begin position="35"/>
        <end position="55"/>
    </location>
</feature>
<dbReference type="InterPro" id="IPR017927">
    <property type="entry name" value="FAD-bd_FR_type"/>
</dbReference>
<keyword evidence="9" id="KW-0560">Oxidoreductase</keyword>
<dbReference type="Gene3D" id="2.40.30.10">
    <property type="entry name" value="Translation factors"/>
    <property type="match status" value="1"/>
</dbReference>
<keyword evidence="4" id="KW-0813">Transport</keyword>
<proteinExistence type="inferred from homology"/>
<dbReference type="InParanoid" id="A0A067NBF7"/>
<dbReference type="InterPro" id="IPR039261">
    <property type="entry name" value="FNR_nucleotide-bd"/>
</dbReference>
<dbReference type="OrthoDB" id="4494341at2759"/>
<evidence type="ECO:0000313" key="17">
    <source>
        <dbReference type="Proteomes" id="UP000027195"/>
    </source>
</evidence>
<dbReference type="Proteomes" id="UP000027195">
    <property type="component" value="Unassembled WGS sequence"/>
</dbReference>
<evidence type="ECO:0000256" key="1">
    <source>
        <dbReference type="ARBA" id="ARBA00004651"/>
    </source>
</evidence>
<protein>
    <recommendedName>
        <fullName evidence="3">ferric-chelate reductase (NADPH)</fullName>
        <ecNumber evidence="3">1.16.1.9</ecNumber>
    </recommendedName>
</protein>
<dbReference type="STRING" id="930990.A0A067NBF7"/>
<dbReference type="Pfam" id="PF08030">
    <property type="entry name" value="NAD_binding_6"/>
    <property type="match status" value="1"/>
</dbReference>